<dbReference type="EMBL" id="CP108090">
    <property type="protein sequence ID" value="WUQ13282.1"/>
    <property type="molecule type" value="Genomic_DNA"/>
</dbReference>
<feature type="domain" description="Helicase C-terminal" evidence="5">
    <location>
        <begin position="336"/>
        <end position="488"/>
    </location>
</feature>
<dbReference type="Gene3D" id="3.40.50.300">
    <property type="entry name" value="P-loop containing nucleotide triphosphate hydrolases"/>
    <property type="match status" value="2"/>
</dbReference>
<name>A0ABZ1TDC5_STRVG</name>
<dbReference type="PANTHER" id="PTHR47957">
    <property type="entry name" value="ATP-DEPENDENT HELICASE HRQ1"/>
    <property type="match status" value="1"/>
</dbReference>
<dbReference type="Proteomes" id="UP001432039">
    <property type="component" value="Chromosome"/>
</dbReference>
<feature type="domain" description="Helicase ATP-binding" evidence="4">
    <location>
        <begin position="108"/>
        <end position="294"/>
    </location>
</feature>
<dbReference type="InterPro" id="IPR022307">
    <property type="entry name" value="Helicase_put_actinobac"/>
</dbReference>
<evidence type="ECO:0000256" key="1">
    <source>
        <dbReference type="ARBA" id="ARBA00022741"/>
    </source>
</evidence>
<evidence type="ECO:0000256" key="2">
    <source>
        <dbReference type="ARBA" id="ARBA00022840"/>
    </source>
</evidence>
<proteinExistence type="predicted"/>
<dbReference type="Pfam" id="PF00270">
    <property type="entry name" value="DEAD"/>
    <property type="match status" value="1"/>
</dbReference>
<dbReference type="InterPro" id="IPR011545">
    <property type="entry name" value="DEAD/DEAH_box_helicase_dom"/>
</dbReference>
<dbReference type="Pfam" id="PF09369">
    <property type="entry name" value="MZB"/>
    <property type="match status" value="1"/>
</dbReference>
<reference evidence="6" key="1">
    <citation type="submission" date="2022-10" db="EMBL/GenBank/DDBJ databases">
        <title>The complete genomes of actinobacterial strains from the NBC collection.</title>
        <authorList>
            <person name="Joergensen T.S."/>
            <person name="Alvarez Arevalo M."/>
            <person name="Sterndorff E.B."/>
            <person name="Faurdal D."/>
            <person name="Vuksanovic O."/>
            <person name="Mourched A.-S."/>
            <person name="Charusanti P."/>
            <person name="Shaw S."/>
            <person name="Blin K."/>
            <person name="Weber T."/>
        </authorList>
    </citation>
    <scope>NUCLEOTIDE SEQUENCE</scope>
    <source>
        <strain evidence="6">NBC_00248</strain>
    </source>
</reference>
<keyword evidence="2" id="KW-0067">ATP-binding</keyword>
<dbReference type="NCBIfam" id="TIGR03817">
    <property type="entry name" value="DECH_helic"/>
    <property type="match status" value="1"/>
</dbReference>
<sequence length="823" mass="88425">MAFNHLPAGAHDAFGPLSRTPVTHSVPMANTSGPGRPTAPADPRPTPDTVLDRLSRGPSRAARITHTEHLPPRAGRHAVWPDRIRTDVVAAIGSAGIDHPWEHQAAAAELALDGTSVVVATGTASGKSLAYLAPVLSALADGAEAPNGRGATALYLAPTKALAADQRRAVRELAAPLGNAVRPAVYDGDTPVEEREWVRQYANYVLTNPDMLHRGILPAHPRWSSFLRALRYVVIDECHTYRGVFGSHVAQVLRRLRRLCARYGAHPVFLLASATASDPAAAASRLTGVRVIEITDDASPRGEVVFALWEPPLLTELRGEKGAPVRRTATAETADLLTDLVVQGVRTVAFVRSRRGAELISVITQERLAAIDRSLPRRVAAYRGGYLPEERRALERALHSGELLGLAATTALELGVDVSGLDAVLITGYPGTRASLWQQAGRAGRSGQGALAVLIARDDPLDTYLVHHPEALFRQPVEATVLDPDNPYVLAPHLCAAAAELPLTEADLELFGPATEDLLTQLEAAKLLRRRATAWHWTRRERASDLTDIRGGGGRPVQIVEASTGRLLGTVDESAAHTAVHEGAVHLHQGRTYLVKHLDLEDSVALVEQADPPFSTTARDTTSISILETETEIPWGSARLCFGSVEVTNQVVSYLRRKLITGEVLGEAKLDLPPRTLRTRAVWWTVTEDQLDEARINPEILGGTLHAAEHASIGMLPLFATCDRWDIGGVSVPLHPDTLLPTVFVYDGHPGGAGFAERAFDTARAWLTATRDAIAACECEAGCPSCIQSPKCGNGNEPLHKRGAIRLLTRLLSESPAAEPSEA</sequence>
<dbReference type="Pfam" id="PF22982">
    <property type="entry name" value="WHD_HRQ1"/>
    <property type="match status" value="1"/>
</dbReference>
<gene>
    <name evidence="6" type="ORF">OG517_18595</name>
</gene>
<feature type="compositionally biased region" description="Polar residues" evidence="3">
    <location>
        <begin position="20"/>
        <end position="32"/>
    </location>
</feature>
<keyword evidence="7" id="KW-1185">Reference proteome</keyword>
<keyword evidence="6" id="KW-0378">Hydrolase</keyword>
<evidence type="ECO:0000256" key="3">
    <source>
        <dbReference type="SAM" id="MobiDB-lite"/>
    </source>
</evidence>
<dbReference type="InterPro" id="IPR055227">
    <property type="entry name" value="HRQ1_WHD"/>
</dbReference>
<organism evidence="6 7">
    <name type="scientific">Streptomyces virginiae</name>
    <name type="common">Streptomyces cinnamonensis</name>
    <dbReference type="NCBI Taxonomy" id="1961"/>
    <lineage>
        <taxon>Bacteria</taxon>
        <taxon>Bacillati</taxon>
        <taxon>Actinomycetota</taxon>
        <taxon>Actinomycetes</taxon>
        <taxon>Kitasatosporales</taxon>
        <taxon>Streptomycetaceae</taxon>
        <taxon>Streptomyces</taxon>
    </lineage>
</organism>
<keyword evidence="6" id="KW-0347">Helicase</keyword>
<dbReference type="SMART" id="SM00487">
    <property type="entry name" value="DEXDc"/>
    <property type="match status" value="1"/>
</dbReference>
<dbReference type="GO" id="GO:0004386">
    <property type="term" value="F:helicase activity"/>
    <property type="evidence" value="ECO:0007669"/>
    <property type="project" value="UniProtKB-KW"/>
</dbReference>
<dbReference type="Pfam" id="PF00271">
    <property type="entry name" value="Helicase_C"/>
    <property type="match status" value="1"/>
</dbReference>
<protein>
    <submittedName>
        <fullName evidence="6">DEAD/DEAH box helicase</fullName>
    </submittedName>
</protein>
<dbReference type="PANTHER" id="PTHR47957:SF3">
    <property type="entry name" value="ATP-DEPENDENT HELICASE HRQ1"/>
    <property type="match status" value="1"/>
</dbReference>
<evidence type="ECO:0000259" key="4">
    <source>
        <dbReference type="PROSITE" id="PS51192"/>
    </source>
</evidence>
<keyword evidence="1" id="KW-0547">Nucleotide-binding</keyword>
<dbReference type="PROSITE" id="PS51194">
    <property type="entry name" value="HELICASE_CTER"/>
    <property type="match status" value="1"/>
</dbReference>
<dbReference type="PROSITE" id="PS51192">
    <property type="entry name" value="HELICASE_ATP_BIND_1"/>
    <property type="match status" value="1"/>
</dbReference>
<dbReference type="CDD" id="cd18797">
    <property type="entry name" value="SF2_C_Hrq"/>
    <property type="match status" value="1"/>
</dbReference>
<dbReference type="InterPro" id="IPR014001">
    <property type="entry name" value="Helicase_ATP-bd"/>
</dbReference>
<dbReference type="InterPro" id="IPR027417">
    <property type="entry name" value="P-loop_NTPase"/>
</dbReference>
<dbReference type="SMART" id="SM00490">
    <property type="entry name" value="HELICc"/>
    <property type="match status" value="1"/>
</dbReference>
<dbReference type="CDD" id="cd17923">
    <property type="entry name" value="DEXHc_Hrq1-like"/>
    <property type="match status" value="1"/>
</dbReference>
<accession>A0ABZ1TDC5</accession>
<dbReference type="InterPro" id="IPR018973">
    <property type="entry name" value="MZB"/>
</dbReference>
<dbReference type="InterPro" id="IPR001650">
    <property type="entry name" value="Helicase_C-like"/>
</dbReference>
<feature type="region of interest" description="Disordered" evidence="3">
    <location>
        <begin position="1"/>
        <end position="59"/>
    </location>
</feature>
<evidence type="ECO:0000313" key="6">
    <source>
        <dbReference type="EMBL" id="WUQ13282.1"/>
    </source>
</evidence>
<dbReference type="RefSeq" id="WP_328962296.1">
    <property type="nucleotide sequence ID" value="NZ_CP108090.1"/>
</dbReference>
<dbReference type="SUPFAM" id="SSF52540">
    <property type="entry name" value="P-loop containing nucleoside triphosphate hydrolases"/>
    <property type="match status" value="1"/>
</dbReference>
<evidence type="ECO:0000313" key="7">
    <source>
        <dbReference type="Proteomes" id="UP001432039"/>
    </source>
</evidence>
<evidence type="ECO:0000259" key="5">
    <source>
        <dbReference type="PROSITE" id="PS51194"/>
    </source>
</evidence>